<sequence>MMKFWEDWKEKLKKFLKADVLAECRQQVDHENRVVLCVLNSSMVCLSFMLAFYILWRKQAEYYHEHMCILYAALFLILLFVSFYSKRDSGIRLSVLIAVEYVATGSFFAMNHIIFGGRESTTAYYLLVGLAFCFLVRPIQMYLMQAGITCILAVSMRLIHRLNRINMKVSCNVWPTAWKRRKKRSGCQKLWNCRISVNI</sequence>
<dbReference type="STRING" id="166486.ERS852572_01923"/>
<feature type="transmembrane region" description="Helical" evidence="1">
    <location>
        <begin position="91"/>
        <end position="110"/>
    </location>
</feature>
<reference evidence="2 3" key="1">
    <citation type="submission" date="2015-09" db="EMBL/GenBank/DDBJ databases">
        <authorList>
            <consortium name="Pathogen Informatics"/>
        </authorList>
    </citation>
    <scope>NUCLEOTIDE SEQUENCE [LARGE SCALE GENOMIC DNA]</scope>
    <source>
        <strain evidence="2 3">2789STDY5834960</strain>
    </source>
</reference>
<evidence type="ECO:0000313" key="2">
    <source>
        <dbReference type="EMBL" id="CUN10386.1"/>
    </source>
</evidence>
<evidence type="ECO:0000256" key="1">
    <source>
        <dbReference type="SAM" id="Phobius"/>
    </source>
</evidence>
<accession>A0A173U7R3</accession>
<feature type="transmembrane region" description="Helical" evidence="1">
    <location>
        <begin position="143"/>
        <end position="160"/>
    </location>
</feature>
<dbReference type="Proteomes" id="UP000095350">
    <property type="component" value="Unassembled WGS sequence"/>
</dbReference>
<keyword evidence="1" id="KW-0472">Membrane</keyword>
<dbReference type="OrthoDB" id="9996679at2"/>
<organism evidence="2 3">
    <name type="scientific">Roseburia intestinalis</name>
    <dbReference type="NCBI Taxonomy" id="166486"/>
    <lineage>
        <taxon>Bacteria</taxon>
        <taxon>Bacillati</taxon>
        <taxon>Bacillota</taxon>
        <taxon>Clostridia</taxon>
        <taxon>Lachnospirales</taxon>
        <taxon>Lachnospiraceae</taxon>
        <taxon>Roseburia</taxon>
    </lineage>
</organism>
<feature type="transmembrane region" description="Helical" evidence="1">
    <location>
        <begin position="33"/>
        <end position="56"/>
    </location>
</feature>
<gene>
    <name evidence="2" type="ORF">ERS852572_01923</name>
</gene>
<keyword evidence="1" id="KW-1133">Transmembrane helix</keyword>
<evidence type="ECO:0000313" key="3">
    <source>
        <dbReference type="Proteomes" id="UP000095350"/>
    </source>
</evidence>
<keyword evidence="1" id="KW-0812">Transmembrane</keyword>
<proteinExistence type="predicted"/>
<dbReference type="RefSeq" id="WP_055194365.1">
    <property type="nucleotide sequence ID" value="NZ_CABIYH010000013.1"/>
</dbReference>
<dbReference type="PaxDb" id="166486-ERS852572_01923"/>
<dbReference type="AlphaFoldDB" id="A0A173U7R3"/>
<dbReference type="EMBL" id="CYXZ01000013">
    <property type="protein sequence ID" value="CUN10386.1"/>
    <property type="molecule type" value="Genomic_DNA"/>
</dbReference>
<name>A0A173U7R3_9FIRM</name>
<feature type="transmembrane region" description="Helical" evidence="1">
    <location>
        <begin position="68"/>
        <end position="85"/>
    </location>
</feature>
<protein>
    <submittedName>
        <fullName evidence="2">Uncharacterized protein</fullName>
    </submittedName>
</protein>